<dbReference type="SUPFAM" id="SSF53335">
    <property type="entry name" value="S-adenosyl-L-methionine-dependent methyltransferases"/>
    <property type="match status" value="1"/>
</dbReference>
<reference evidence="2" key="1">
    <citation type="submission" date="2022-08" db="EMBL/GenBank/DDBJ databases">
        <title>Draft genome sequencing of Roseisolibacter agri AW1220.</title>
        <authorList>
            <person name="Tobiishi Y."/>
            <person name="Tonouchi A."/>
        </authorList>
    </citation>
    <scope>NUCLEOTIDE SEQUENCE</scope>
    <source>
        <strain evidence="2">AW1220</strain>
    </source>
</reference>
<dbReference type="PANTHER" id="PTHR43591:SF24">
    <property type="entry name" value="2-METHOXY-6-POLYPRENYL-1,4-BENZOQUINOL METHYLASE, MITOCHONDRIAL"/>
    <property type="match status" value="1"/>
</dbReference>
<name>A0AA37V1W2_9BACT</name>
<keyword evidence="3" id="KW-1185">Reference proteome</keyword>
<dbReference type="RefSeq" id="WP_284348837.1">
    <property type="nucleotide sequence ID" value="NZ_BRXS01000001.1"/>
</dbReference>
<dbReference type="InterPro" id="IPR013216">
    <property type="entry name" value="Methyltransf_11"/>
</dbReference>
<evidence type="ECO:0000313" key="3">
    <source>
        <dbReference type="Proteomes" id="UP001161325"/>
    </source>
</evidence>
<accession>A0AA37V1W2</accession>
<comment type="caution">
    <text evidence="2">The sequence shown here is derived from an EMBL/GenBank/DDBJ whole genome shotgun (WGS) entry which is preliminary data.</text>
</comment>
<proteinExistence type="predicted"/>
<evidence type="ECO:0000313" key="2">
    <source>
        <dbReference type="EMBL" id="GLC24387.1"/>
    </source>
</evidence>
<dbReference type="Pfam" id="PF08241">
    <property type="entry name" value="Methyltransf_11"/>
    <property type="match status" value="1"/>
</dbReference>
<feature type="domain" description="Methyltransferase type 11" evidence="1">
    <location>
        <begin position="63"/>
        <end position="153"/>
    </location>
</feature>
<dbReference type="InterPro" id="IPR029063">
    <property type="entry name" value="SAM-dependent_MTases_sf"/>
</dbReference>
<dbReference type="AlphaFoldDB" id="A0AA37V1W2"/>
<protein>
    <recommendedName>
        <fullName evidence="1">Methyltransferase type 11 domain-containing protein</fullName>
    </recommendedName>
</protein>
<dbReference type="Gene3D" id="3.40.50.150">
    <property type="entry name" value="Vaccinia Virus protein VP39"/>
    <property type="match status" value="1"/>
</dbReference>
<dbReference type="PANTHER" id="PTHR43591">
    <property type="entry name" value="METHYLTRANSFERASE"/>
    <property type="match status" value="1"/>
</dbReference>
<dbReference type="EMBL" id="BRXS01000001">
    <property type="protein sequence ID" value="GLC24387.1"/>
    <property type="molecule type" value="Genomic_DNA"/>
</dbReference>
<evidence type="ECO:0000259" key="1">
    <source>
        <dbReference type="Pfam" id="PF08241"/>
    </source>
</evidence>
<organism evidence="2 3">
    <name type="scientific">Roseisolibacter agri</name>
    <dbReference type="NCBI Taxonomy" id="2014610"/>
    <lineage>
        <taxon>Bacteria</taxon>
        <taxon>Pseudomonadati</taxon>
        <taxon>Gemmatimonadota</taxon>
        <taxon>Gemmatimonadia</taxon>
        <taxon>Gemmatimonadales</taxon>
        <taxon>Gemmatimonadaceae</taxon>
        <taxon>Roseisolibacter</taxon>
    </lineage>
</organism>
<gene>
    <name evidence="2" type="ORF">rosag_09000</name>
</gene>
<dbReference type="Proteomes" id="UP001161325">
    <property type="component" value="Unassembled WGS sequence"/>
</dbReference>
<sequence>MLTPARIRGREFLDEPGIDGATVVRSLHDVARSNTLFGGRRAVLRALDAAMPDLPTDRAATLLDVGTGVGDIPFHARRLARRRGVRLETVGLELSEALARASRARVGHALVGDGFRLPFADASVDVVTASQLLHHFAEADAARLLRELSRVARARVIVGDLRRSWLAAGGFWLASWPLGFHAITRHDGVVSVRRGFTTAELEALARAAGADAPDVRRRLGWRLVASWTPAHGASPTADAPRAGAPLRA</sequence>
<dbReference type="GO" id="GO:0008757">
    <property type="term" value="F:S-adenosylmethionine-dependent methyltransferase activity"/>
    <property type="evidence" value="ECO:0007669"/>
    <property type="project" value="InterPro"/>
</dbReference>